<feature type="transmembrane region" description="Helical" evidence="6">
    <location>
        <begin position="220"/>
        <end position="238"/>
    </location>
</feature>
<dbReference type="PANTHER" id="PTHR30482">
    <property type="entry name" value="HIGH-AFFINITY BRANCHED-CHAIN AMINO ACID TRANSPORT SYSTEM PERMEASE"/>
    <property type="match status" value="1"/>
</dbReference>
<dbReference type="AlphaFoldDB" id="A0RWY0"/>
<keyword evidence="2" id="KW-1003">Cell membrane</keyword>
<keyword evidence="8" id="KW-1185">Reference proteome</keyword>
<dbReference type="CDD" id="cd06581">
    <property type="entry name" value="TM_PBP1_LivM_like"/>
    <property type="match status" value="1"/>
</dbReference>
<evidence type="ECO:0000256" key="1">
    <source>
        <dbReference type="ARBA" id="ARBA00004651"/>
    </source>
</evidence>
<dbReference type="EMBL" id="DP000238">
    <property type="protein sequence ID" value="ABK77847.1"/>
    <property type="molecule type" value="Genomic_DNA"/>
</dbReference>
<proteinExistence type="predicted"/>
<dbReference type="HOGENOM" id="CLU_031365_1_0_2"/>
<gene>
    <name evidence="7" type="ordered locus">CENSYa_1223</name>
</gene>
<keyword evidence="3 6" id="KW-0812">Transmembrane</keyword>
<protein>
    <submittedName>
        <fullName evidence="7">ABC-type branched-chain amino acid transport system, permease component</fullName>
    </submittedName>
</protein>
<evidence type="ECO:0000256" key="5">
    <source>
        <dbReference type="ARBA" id="ARBA00023136"/>
    </source>
</evidence>
<dbReference type="InterPro" id="IPR043428">
    <property type="entry name" value="LivM-like"/>
</dbReference>
<accession>A0RWY0</accession>
<feature type="transmembrane region" description="Helical" evidence="6">
    <location>
        <begin position="300"/>
        <end position="318"/>
    </location>
</feature>
<feature type="transmembrane region" description="Helical" evidence="6">
    <location>
        <begin position="87"/>
        <end position="110"/>
    </location>
</feature>
<organism evidence="7 8">
    <name type="scientific">Cenarchaeum symbiosum (strain A)</name>
    <dbReference type="NCBI Taxonomy" id="414004"/>
    <lineage>
        <taxon>Archaea</taxon>
        <taxon>Nitrososphaerota</taxon>
        <taxon>Candidatus Cenarchaeales</taxon>
        <taxon>Candidatus Cenarchaeaceae</taxon>
        <taxon>Candidatus Cenarchaeum</taxon>
    </lineage>
</organism>
<dbReference type="STRING" id="414004.CENSYa_1223"/>
<dbReference type="GO" id="GO:0015658">
    <property type="term" value="F:branched-chain amino acid transmembrane transporter activity"/>
    <property type="evidence" value="ECO:0007669"/>
    <property type="project" value="InterPro"/>
</dbReference>
<evidence type="ECO:0000256" key="3">
    <source>
        <dbReference type="ARBA" id="ARBA00022692"/>
    </source>
</evidence>
<dbReference type="PANTHER" id="PTHR30482:SF1">
    <property type="entry name" value="BRANCHED-CHAIN AMINO ACID TRANSPORT PERMEASE PROTEIN LIVM-RELATED"/>
    <property type="match status" value="1"/>
</dbReference>
<feature type="transmembrane region" description="Helical" evidence="6">
    <location>
        <begin position="122"/>
        <end position="141"/>
    </location>
</feature>
<keyword evidence="5 6" id="KW-0472">Membrane</keyword>
<dbReference type="PATRIC" id="fig|414004.10.peg.1116"/>
<dbReference type="Proteomes" id="UP000000758">
    <property type="component" value="Chromosome"/>
</dbReference>
<evidence type="ECO:0000313" key="7">
    <source>
        <dbReference type="EMBL" id="ABK77847.1"/>
    </source>
</evidence>
<evidence type="ECO:0000256" key="4">
    <source>
        <dbReference type="ARBA" id="ARBA00022989"/>
    </source>
</evidence>
<name>A0RWY0_CENSY</name>
<comment type="subcellular location">
    <subcellularLocation>
        <location evidence="1">Cell membrane</location>
        <topology evidence="1">Multi-pass membrane protein</topology>
    </subcellularLocation>
</comment>
<dbReference type="Pfam" id="PF02653">
    <property type="entry name" value="BPD_transp_2"/>
    <property type="match status" value="1"/>
</dbReference>
<dbReference type="EnsemblBacteria" id="ABK77847">
    <property type="protein sequence ID" value="ABK77847"/>
    <property type="gene ID" value="CENSYa_1223"/>
</dbReference>
<evidence type="ECO:0000256" key="6">
    <source>
        <dbReference type="SAM" id="Phobius"/>
    </source>
</evidence>
<evidence type="ECO:0000256" key="2">
    <source>
        <dbReference type="ARBA" id="ARBA00022475"/>
    </source>
</evidence>
<evidence type="ECO:0000313" key="8">
    <source>
        <dbReference type="Proteomes" id="UP000000758"/>
    </source>
</evidence>
<feature type="transmembrane region" description="Helical" evidence="6">
    <location>
        <begin position="6"/>
        <end position="26"/>
    </location>
</feature>
<keyword evidence="4 6" id="KW-1133">Transmembrane helix</keyword>
<dbReference type="KEGG" id="csy:CENSYa_1223"/>
<reference evidence="7 8" key="1">
    <citation type="journal article" date="2006" name="Proc. Natl. Acad. Sci. U.S.A.">
        <title>Genomic analysis of the uncultivated marine crenarchaeote Cenarchaeum symbiosum.</title>
        <authorList>
            <person name="Hallam S.J."/>
            <person name="Konstantinidis K.T."/>
            <person name="Putnam N."/>
            <person name="Schleper C."/>
            <person name="Watanabe Y."/>
            <person name="Sugahara J."/>
            <person name="Preston C."/>
            <person name="de la Torre J."/>
            <person name="Richardson P.M."/>
            <person name="DeLong E.F."/>
        </authorList>
    </citation>
    <scope>NUCLEOTIDE SEQUENCE [LARGE SCALE GENOMIC DNA]</scope>
    <source>
        <strain evidence="8">A</strain>
    </source>
</reference>
<feature type="transmembrane region" description="Helical" evidence="6">
    <location>
        <begin position="164"/>
        <end position="184"/>
    </location>
</feature>
<dbReference type="InterPro" id="IPR001851">
    <property type="entry name" value="ABC_transp_permease"/>
</dbReference>
<dbReference type="GO" id="GO:0005886">
    <property type="term" value="C:plasma membrane"/>
    <property type="evidence" value="ECO:0007669"/>
    <property type="project" value="UniProtKB-SubCell"/>
</dbReference>
<sequence length="329" mass="34858">MIPSEIIFISDLVAIFAIYLIINLSLNLEFGYGGVPNFGKVLAVAAGAFVVPMVTLSLLGAALSVDSSGDNLAVVDEINRGLAAEPLLGVGVFAVAAIAAMAAGAGLGLVSAYPAVRLRGDYLAITLLAFGEIIRIVGINYEPLVGGTLGVSVPDVLSFVPDDLRFASASVVLAAVAGVVYLLVSRFTRSPVGRLLRATRDDEVALQSLGRDPAKVRIKVLMLAGMIGALGGMMYASYAEGVIAFGYNRLNWTFLPFVMVIVGGLANNKGVLLGTFIFVVIRKLVVYYNDNFEGFVPFDIIWLDYLLLGGLMLAVLLFRPKGILPERPQ</sequence>
<feature type="transmembrane region" description="Helical" evidence="6">
    <location>
        <begin position="38"/>
        <end position="63"/>
    </location>
</feature>